<dbReference type="PANTHER" id="PTHR11795">
    <property type="entry name" value="BRANCHED-CHAIN AMINO ACID TRANSPORT SYSTEM PERMEASE PROTEIN LIVH"/>
    <property type="match status" value="1"/>
</dbReference>
<evidence type="ECO:0000256" key="6">
    <source>
        <dbReference type="ARBA" id="ARBA00022989"/>
    </source>
</evidence>
<keyword evidence="4 9" id="KW-0812">Transmembrane</keyword>
<dbReference type="AlphaFoldDB" id="A0A658R5N5"/>
<dbReference type="RefSeq" id="WP_087129065.1">
    <property type="nucleotide sequence ID" value="NZ_FCNV02000022.1"/>
</dbReference>
<evidence type="ECO:0000256" key="5">
    <source>
        <dbReference type="ARBA" id="ARBA00022970"/>
    </source>
</evidence>
<dbReference type="PANTHER" id="PTHR11795:SF449">
    <property type="entry name" value="BRANCHED-CHAIN AMINO ACID TRANSPORT PERMEASE PROTEIN LIVH-RELATED"/>
    <property type="match status" value="1"/>
</dbReference>
<gene>
    <name evidence="10" type="ORF">AWB72_05474</name>
</gene>
<evidence type="ECO:0000256" key="3">
    <source>
        <dbReference type="ARBA" id="ARBA00022475"/>
    </source>
</evidence>
<protein>
    <submittedName>
        <fullName evidence="10">Inner-membrane translocator</fullName>
    </submittedName>
</protein>
<feature type="transmembrane region" description="Helical" evidence="9">
    <location>
        <begin position="216"/>
        <end position="242"/>
    </location>
</feature>
<evidence type="ECO:0000256" key="4">
    <source>
        <dbReference type="ARBA" id="ARBA00022692"/>
    </source>
</evidence>
<proteinExistence type="inferred from homology"/>
<dbReference type="GO" id="GO:0006865">
    <property type="term" value="P:amino acid transport"/>
    <property type="evidence" value="ECO:0007669"/>
    <property type="project" value="UniProtKB-KW"/>
</dbReference>
<feature type="transmembrane region" description="Helical" evidence="9">
    <location>
        <begin position="131"/>
        <end position="155"/>
    </location>
</feature>
<dbReference type="InterPro" id="IPR001851">
    <property type="entry name" value="ABC_transp_permease"/>
</dbReference>
<accession>A0A658R5N5</accession>
<evidence type="ECO:0000256" key="8">
    <source>
        <dbReference type="ARBA" id="ARBA00037998"/>
    </source>
</evidence>
<evidence type="ECO:0000256" key="2">
    <source>
        <dbReference type="ARBA" id="ARBA00022448"/>
    </source>
</evidence>
<evidence type="ECO:0000256" key="9">
    <source>
        <dbReference type="SAM" id="Phobius"/>
    </source>
</evidence>
<evidence type="ECO:0000313" key="11">
    <source>
        <dbReference type="Proteomes" id="UP000198263"/>
    </source>
</evidence>
<dbReference type="GO" id="GO:0022857">
    <property type="term" value="F:transmembrane transporter activity"/>
    <property type="evidence" value="ECO:0007669"/>
    <property type="project" value="InterPro"/>
</dbReference>
<dbReference type="Proteomes" id="UP000198263">
    <property type="component" value="Unassembled WGS sequence"/>
</dbReference>
<feature type="transmembrane region" description="Helical" evidence="9">
    <location>
        <begin position="183"/>
        <end position="204"/>
    </location>
</feature>
<dbReference type="CDD" id="cd06582">
    <property type="entry name" value="TM_PBP1_LivH_like"/>
    <property type="match status" value="1"/>
</dbReference>
<name>A0A658R5N5_9BURK</name>
<evidence type="ECO:0000256" key="7">
    <source>
        <dbReference type="ARBA" id="ARBA00023136"/>
    </source>
</evidence>
<organism evidence="10 11">
    <name type="scientific">Caballeronia concitans</name>
    <dbReference type="NCBI Taxonomy" id="1777133"/>
    <lineage>
        <taxon>Bacteria</taxon>
        <taxon>Pseudomonadati</taxon>
        <taxon>Pseudomonadota</taxon>
        <taxon>Betaproteobacteria</taxon>
        <taxon>Burkholderiales</taxon>
        <taxon>Burkholderiaceae</taxon>
        <taxon>Caballeronia</taxon>
    </lineage>
</organism>
<keyword evidence="5" id="KW-0029">Amino-acid transport</keyword>
<comment type="similarity">
    <text evidence="8">Belongs to the binding-protein-dependent transport system permease family. LivHM subfamily.</text>
</comment>
<dbReference type="OrthoDB" id="9807115at2"/>
<evidence type="ECO:0000313" key="10">
    <source>
        <dbReference type="EMBL" id="SAL51615.1"/>
    </source>
</evidence>
<reference evidence="10 11" key="1">
    <citation type="submission" date="2016-01" db="EMBL/GenBank/DDBJ databases">
        <authorList>
            <person name="Peeters C."/>
        </authorList>
    </citation>
    <scope>NUCLEOTIDE SEQUENCE [LARGE SCALE GENOMIC DNA]</scope>
    <source>
        <strain evidence="10">LMG 29315</strain>
    </source>
</reference>
<comment type="subcellular location">
    <subcellularLocation>
        <location evidence="1">Cell membrane</location>
        <topology evidence="1">Multi-pass membrane protein</topology>
    </subcellularLocation>
</comment>
<keyword evidence="11" id="KW-1185">Reference proteome</keyword>
<sequence>MLQFVIDLLIRASDIMLVAVGLSVVYSLVRFPNVAHVQYAMTGAFVTLGMTKAGMPFAAALSVSCIVTGCLAVALNVFVFRRLLRSGSSIAMVGSLAVSMILIAVVLGSAGSRPLRYTTALSTPLQLGSTMISVDQITSIACGFGCVALLALLLFKTGVGRSMRAMASNPALAAATGVDGARVLNGISFLSGALAALGGTMLGLTENVDVDLGTNLLLPVFAAAILGGLGNPLGAAAGALLIALAETLATNIDFGWMLGRSGVYVPVSYVGAASFVILLAALLLRPYGLFDREVRRV</sequence>
<keyword evidence="2" id="KW-0813">Transport</keyword>
<feature type="transmembrane region" description="Helical" evidence="9">
    <location>
        <begin position="263"/>
        <end position="284"/>
    </location>
</feature>
<feature type="transmembrane region" description="Helical" evidence="9">
    <location>
        <begin position="90"/>
        <end position="111"/>
    </location>
</feature>
<dbReference type="GO" id="GO:0005886">
    <property type="term" value="C:plasma membrane"/>
    <property type="evidence" value="ECO:0007669"/>
    <property type="project" value="UniProtKB-SubCell"/>
</dbReference>
<keyword evidence="6 9" id="KW-1133">Transmembrane helix</keyword>
<dbReference type="InterPro" id="IPR052157">
    <property type="entry name" value="BCAA_transport_permease"/>
</dbReference>
<keyword evidence="3" id="KW-1003">Cell membrane</keyword>
<comment type="caution">
    <text evidence="10">The sequence shown here is derived from an EMBL/GenBank/DDBJ whole genome shotgun (WGS) entry which is preliminary data.</text>
</comment>
<keyword evidence="7 9" id="KW-0472">Membrane</keyword>
<evidence type="ECO:0000256" key="1">
    <source>
        <dbReference type="ARBA" id="ARBA00004651"/>
    </source>
</evidence>
<dbReference type="Pfam" id="PF02653">
    <property type="entry name" value="BPD_transp_2"/>
    <property type="match status" value="1"/>
</dbReference>
<feature type="transmembrane region" description="Helical" evidence="9">
    <location>
        <begin position="12"/>
        <end position="29"/>
    </location>
</feature>
<dbReference type="EMBL" id="FCNV02000022">
    <property type="protein sequence ID" value="SAL51615.1"/>
    <property type="molecule type" value="Genomic_DNA"/>
</dbReference>
<feature type="transmembrane region" description="Helical" evidence="9">
    <location>
        <begin position="57"/>
        <end position="78"/>
    </location>
</feature>